<comment type="caution">
    <text evidence="1">The sequence shown here is derived from an EMBL/GenBank/DDBJ whole genome shotgun (WGS) entry which is preliminary data.</text>
</comment>
<protein>
    <submittedName>
        <fullName evidence="1">Uncharacterized protein</fullName>
    </submittedName>
</protein>
<dbReference type="EMBL" id="LQPC01000014">
    <property type="protein sequence ID" value="ORV91739.1"/>
    <property type="molecule type" value="Genomic_DNA"/>
</dbReference>
<gene>
    <name evidence="1" type="ORF">AWC12_03500</name>
</gene>
<evidence type="ECO:0000313" key="1">
    <source>
        <dbReference type="EMBL" id="ORV91739.1"/>
    </source>
</evidence>
<name>A0A1X1WYX1_MYCIR</name>
<sequence length="65" mass="7344">MQGDTEEAWRGHVKAVLRADDSAYGGMVHASLRQWKEAYSPFENAKALQRIYEAALSFSKLRADD</sequence>
<proteinExistence type="predicted"/>
<evidence type="ECO:0000313" key="2">
    <source>
        <dbReference type="Proteomes" id="UP000193622"/>
    </source>
</evidence>
<dbReference type="Proteomes" id="UP000193622">
    <property type="component" value="Unassembled WGS sequence"/>
</dbReference>
<accession>A0A1X1WYX1</accession>
<dbReference type="AlphaFoldDB" id="A0A1X1WYX1"/>
<organism evidence="1 2">
    <name type="scientific">Mycolicibacterium iranicum</name>
    <name type="common">Mycobacterium iranicum</name>
    <dbReference type="NCBI Taxonomy" id="912594"/>
    <lineage>
        <taxon>Bacteria</taxon>
        <taxon>Bacillati</taxon>
        <taxon>Actinomycetota</taxon>
        <taxon>Actinomycetes</taxon>
        <taxon>Mycobacteriales</taxon>
        <taxon>Mycobacteriaceae</taxon>
        <taxon>Mycolicibacterium</taxon>
    </lineage>
</organism>
<reference evidence="1 2" key="1">
    <citation type="submission" date="2016-01" db="EMBL/GenBank/DDBJ databases">
        <title>The new phylogeny of the genus Mycobacterium.</title>
        <authorList>
            <person name="Tarcisio F."/>
            <person name="Conor M."/>
            <person name="Antonella G."/>
            <person name="Elisabetta G."/>
            <person name="Giulia F.S."/>
            <person name="Sara T."/>
            <person name="Anna F."/>
            <person name="Clotilde B."/>
            <person name="Roberto B."/>
            <person name="Veronica D.S."/>
            <person name="Fabio R."/>
            <person name="Monica P."/>
            <person name="Olivier J."/>
            <person name="Enrico T."/>
            <person name="Nicola S."/>
        </authorList>
    </citation>
    <scope>NUCLEOTIDE SEQUENCE [LARGE SCALE GENOMIC DNA]</scope>
    <source>
        <strain evidence="1 2">DSM 45541</strain>
    </source>
</reference>